<keyword evidence="10" id="KW-0998">Cell outer membrane</keyword>
<comment type="caution">
    <text evidence="13">The sequence shown here is derived from an EMBL/GenBank/DDBJ whole genome shotgun (WGS) entry which is preliminary data.</text>
</comment>
<gene>
    <name evidence="13" type="ORF">WQE_20911</name>
</gene>
<dbReference type="InterPro" id="IPR023614">
    <property type="entry name" value="Porin_dom_sf"/>
</dbReference>
<dbReference type="Proteomes" id="UP000004980">
    <property type="component" value="Unassembled WGS sequence"/>
</dbReference>
<evidence type="ECO:0000256" key="1">
    <source>
        <dbReference type="ARBA" id="ARBA00004571"/>
    </source>
</evidence>
<evidence type="ECO:0000256" key="9">
    <source>
        <dbReference type="ARBA" id="ARBA00023136"/>
    </source>
</evidence>
<dbReference type="PRINTS" id="PR00182">
    <property type="entry name" value="ECOLNEIPORIN"/>
</dbReference>
<dbReference type="PRINTS" id="PR00184">
    <property type="entry name" value="NEISSPPORIN"/>
</dbReference>
<evidence type="ECO:0000256" key="6">
    <source>
        <dbReference type="ARBA" id="ARBA00022729"/>
    </source>
</evidence>
<evidence type="ECO:0000256" key="11">
    <source>
        <dbReference type="SAM" id="Phobius"/>
    </source>
</evidence>
<evidence type="ECO:0000256" key="8">
    <source>
        <dbReference type="ARBA" id="ARBA00023114"/>
    </source>
</evidence>
<evidence type="ECO:0000256" key="2">
    <source>
        <dbReference type="ARBA" id="ARBA00011233"/>
    </source>
</evidence>
<comment type="subcellular location">
    <subcellularLocation>
        <location evidence="1">Cell outer membrane</location>
        <topology evidence="1">Multi-pass membrane protein</topology>
    </subcellularLocation>
</comment>
<keyword evidence="11" id="KW-1133">Transmembrane helix</keyword>
<dbReference type="InterPro" id="IPR033900">
    <property type="entry name" value="Gram_neg_porin_domain"/>
</dbReference>
<dbReference type="PANTHER" id="PTHR34501">
    <property type="entry name" value="PROTEIN YDDL-RELATED"/>
    <property type="match status" value="1"/>
</dbReference>
<evidence type="ECO:0000313" key="14">
    <source>
        <dbReference type="Proteomes" id="UP000004980"/>
    </source>
</evidence>
<feature type="transmembrane region" description="Helical" evidence="11">
    <location>
        <begin position="21"/>
        <end position="40"/>
    </location>
</feature>
<dbReference type="EMBL" id="AKAU01000108">
    <property type="protein sequence ID" value="EIM98876.1"/>
    <property type="molecule type" value="Genomic_DNA"/>
</dbReference>
<dbReference type="InterPro" id="IPR050298">
    <property type="entry name" value="Gram-neg_bact_OMP"/>
</dbReference>
<name>A0ABN0FJJ4_9BURK</name>
<keyword evidence="9 11" id="KW-0472">Membrane</keyword>
<keyword evidence="4" id="KW-1134">Transmembrane beta strand</keyword>
<sequence length="420" mass="44324">MSKATAVDAHKKELKIMRRYLEVRMGLSVVAMTVTAPVFAQSSVTLYGIIDTGFGYQSSQTTLGSTSGGHSAVKIINGVWAGSRFGLKGTEDLGGGTKAVFQLEEGFNSATGAQSVNGLMFNRQAFVGVTNERYGALTAGRQYASYYQLLAPYSPVTWLSGFYGAHPGDLDGLDTIYRTNNTIEYMSPSWYGLKVSASYSLAGVPGSVNQGSTWAAGLQYTRGAFGVAAAFSRINNSTRGGGAFGADSATSNAGAQTGVSAVTNGYQTAQAQQRFAVGAGYTINSQFDVTATYTNVQYIPGAGSAFRDQATFNTGGMVLHWKAAPVWDFAAGYSYTRATEANGIKSSAQYQQVTLSEYYSLSRRTGVYALQAYQRANGQTLGSNGHSIINATATIGDGFQSTPSSSRSLFAAGVGIIHRF</sequence>
<evidence type="ECO:0000256" key="4">
    <source>
        <dbReference type="ARBA" id="ARBA00022452"/>
    </source>
</evidence>
<dbReference type="Pfam" id="PF13609">
    <property type="entry name" value="Porin_4"/>
    <property type="match status" value="1"/>
</dbReference>
<keyword evidence="3" id="KW-0813">Transport</keyword>
<accession>A0ABN0FJJ4</accession>
<evidence type="ECO:0000256" key="10">
    <source>
        <dbReference type="ARBA" id="ARBA00023237"/>
    </source>
</evidence>
<evidence type="ECO:0000256" key="3">
    <source>
        <dbReference type="ARBA" id="ARBA00022448"/>
    </source>
</evidence>
<evidence type="ECO:0000256" key="5">
    <source>
        <dbReference type="ARBA" id="ARBA00022692"/>
    </source>
</evidence>
<protein>
    <submittedName>
        <fullName evidence="13">Porin</fullName>
    </submittedName>
</protein>
<dbReference type="InterPro" id="IPR002299">
    <property type="entry name" value="Porin_Neis"/>
</dbReference>
<keyword evidence="5 11" id="KW-0812">Transmembrane</keyword>
<evidence type="ECO:0000259" key="12">
    <source>
        <dbReference type="Pfam" id="PF13609"/>
    </source>
</evidence>
<organism evidence="13 14">
    <name type="scientific">Paraburkholderia hospita</name>
    <dbReference type="NCBI Taxonomy" id="169430"/>
    <lineage>
        <taxon>Bacteria</taxon>
        <taxon>Pseudomonadati</taxon>
        <taxon>Pseudomonadota</taxon>
        <taxon>Betaproteobacteria</taxon>
        <taxon>Burkholderiales</taxon>
        <taxon>Burkholderiaceae</taxon>
        <taxon>Paraburkholderia</taxon>
    </lineage>
</organism>
<comment type="subunit">
    <text evidence="2">Homotrimer.</text>
</comment>
<keyword evidence="8" id="KW-0626">Porin</keyword>
<dbReference type="SUPFAM" id="SSF56935">
    <property type="entry name" value="Porins"/>
    <property type="match status" value="1"/>
</dbReference>
<dbReference type="Gene3D" id="2.40.160.10">
    <property type="entry name" value="Porin"/>
    <property type="match status" value="1"/>
</dbReference>
<keyword evidence="6" id="KW-0732">Signal</keyword>
<feature type="domain" description="Porin" evidence="12">
    <location>
        <begin position="29"/>
        <end position="378"/>
    </location>
</feature>
<reference evidence="13 14" key="1">
    <citation type="journal article" date="2012" name="J. Bacteriol.">
        <title>Draft Genome Sequence of the Soil Bacterium Burkholderia terrae Strain BS001, Which Interacts with Fungal Surface Structures.</title>
        <authorList>
            <person name="Nazir R."/>
            <person name="Hansen M.A."/>
            <person name="Sorensen S."/>
            <person name="van Elsas J.D."/>
        </authorList>
    </citation>
    <scope>NUCLEOTIDE SEQUENCE [LARGE SCALE GENOMIC DNA]</scope>
    <source>
        <strain evidence="13 14">BS001</strain>
    </source>
</reference>
<keyword evidence="14" id="KW-1185">Reference proteome</keyword>
<proteinExistence type="predicted"/>
<keyword evidence="7" id="KW-0406">Ion transport</keyword>
<dbReference type="PANTHER" id="PTHR34501:SF9">
    <property type="entry name" value="MAJOR OUTER MEMBRANE PROTEIN P.IA"/>
    <property type="match status" value="1"/>
</dbReference>
<evidence type="ECO:0000256" key="7">
    <source>
        <dbReference type="ARBA" id="ARBA00023065"/>
    </source>
</evidence>
<dbReference type="CDD" id="cd00342">
    <property type="entry name" value="gram_neg_porins"/>
    <property type="match status" value="1"/>
</dbReference>
<dbReference type="InterPro" id="IPR001702">
    <property type="entry name" value="Porin_Gram-ve"/>
</dbReference>
<evidence type="ECO:0000313" key="13">
    <source>
        <dbReference type="EMBL" id="EIM98876.1"/>
    </source>
</evidence>